<feature type="compositionally biased region" description="Polar residues" evidence="1">
    <location>
        <begin position="1"/>
        <end position="12"/>
    </location>
</feature>
<feature type="region of interest" description="Disordered" evidence="1">
    <location>
        <begin position="626"/>
        <end position="646"/>
    </location>
</feature>
<evidence type="ECO:0000256" key="1">
    <source>
        <dbReference type="SAM" id="MobiDB-lite"/>
    </source>
</evidence>
<sequence length="646" mass="72021">MACSDDVQNSPSLEYIPLSQRRELPPSNSTDSHSQNNNSISFSSTPPIHATVKNEHDSCDSQVTYSNIQNDDLGVANTSSLQQCSTIGDVSVTAKVEDSKILLNSVDNGGNGTASFQLDFPTLKVKEEICEGTVDDLDHVVLKERQRMLLARRLRGLPSPAFEANSECLFKNIVDQTVEKENGEFSSVDGKITAARDQCHDIPEGKNTSLSELPHEAPSGSSLSTEHARPKSRRPVISAYSQEYDQIVKSEAMITHFDSQEEQGVMPINNNGPSSSACPTSVKIKDEPWDNSEIHNVIENAMGSTSIKLPVVKNEQEVHNDYNDDQVEHMILNDRLKFLMSREDCSLSIPISYPVSSSNFSESAEPSRIKCARKRKKTATNSIQTALQEDAPGLLEALLGEGVLVDEIKLYGETENDEALDESLCQDSFSEFEAVITKIFSQRNSFIKFPVIRAAKGPRESYCLASLISLVEQTRHLKLQKRPVEWGWCRDLQSFIFVFHRHNRIVLERPEYGYATYFFELLSGLPVEWQIKRLVVAMKLTTCSRISIIENKELTVGEDLAEGEAEVLKGYGWIPNTGLGTMLNYRDRVVHDRKNTDTSEWRTKIGKLLMAGYCGGTTLMPNIPKRVADDRSAQNPNIDSSSLSDE</sequence>
<protein>
    <submittedName>
        <fullName evidence="2">Uncharacterized protein</fullName>
    </submittedName>
</protein>
<evidence type="ECO:0000313" key="3">
    <source>
        <dbReference type="Proteomes" id="UP001157006"/>
    </source>
</evidence>
<organism evidence="2 3">
    <name type="scientific">Vicia faba</name>
    <name type="common">Broad bean</name>
    <name type="synonym">Faba vulgaris</name>
    <dbReference type="NCBI Taxonomy" id="3906"/>
    <lineage>
        <taxon>Eukaryota</taxon>
        <taxon>Viridiplantae</taxon>
        <taxon>Streptophyta</taxon>
        <taxon>Embryophyta</taxon>
        <taxon>Tracheophyta</taxon>
        <taxon>Spermatophyta</taxon>
        <taxon>Magnoliopsida</taxon>
        <taxon>eudicotyledons</taxon>
        <taxon>Gunneridae</taxon>
        <taxon>Pentapetalae</taxon>
        <taxon>rosids</taxon>
        <taxon>fabids</taxon>
        <taxon>Fabales</taxon>
        <taxon>Fabaceae</taxon>
        <taxon>Papilionoideae</taxon>
        <taxon>50 kb inversion clade</taxon>
        <taxon>NPAAA clade</taxon>
        <taxon>Hologalegina</taxon>
        <taxon>IRL clade</taxon>
        <taxon>Fabeae</taxon>
        <taxon>Vicia</taxon>
    </lineage>
</organism>
<dbReference type="AlphaFoldDB" id="A0AAV0YPQ3"/>
<dbReference type="PANTHER" id="PTHR47871">
    <property type="entry name" value="NAC DOMAIN-CONTAINING PROTEIN 8"/>
    <property type="match status" value="1"/>
</dbReference>
<dbReference type="EMBL" id="OX451736">
    <property type="protein sequence ID" value="CAI8586037.1"/>
    <property type="molecule type" value="Genomic_DNA"/>
</dbReference>
<dbReference type="Proteomes" id="UP001157006">
    <property type="component" value="Chromosome 1L"/>
</dbReference>
<feature type="region of interest" description="Disordered" evidence="1">
    <location>
        <begin position="1"/>
        <end position="56"/>
    </location>
</feature>
<gene>
    <name evidence="2" type="ORF">VFH_I235520</name>
</gene>
<feature type="compositionally biased region" description="Polar residues" evidence="1">
    <location>
        <begin position="633"/>
        <end position="646"/>
    </location>
</feature>
<evidence type="ECO:0000313" key="2">
    <source>
        <dbReference type="EMBL" id="CAI8586037.1"/>
    </source>
</evidence>
<name>A0AAV0YPQ3_VICFA</name>
<proteinExistence type="predicted"/>
<feature type="compositionally biased region" description="Polar residues" evidence="1">
    <location>
        <begin position="26"/>
        <end position="46"/>
    </location>
</feature>
<reference evidence="2 3" key="1">
    <citation type="submission" date="2023-01" db="EMBL/GenBank/DDBJ databases">
        <authorList>
            <person name="Kreplak J."/>
        </authorList>
    </citation>
    <scope>NUCLEOTIDE SEQUENCE [LARGE SCALE GENOMIC DNA]</scope>
</reference>
<dbReference type="PANTHER" id="PTHR47871:SF2">
    <property type="entry name" value="OS03G0221300 PROTEIN"/>
    <property type="match status" value="1"/>
</dbReference>
<feature type="region of interest" description="Disordered" evidence="1">
    <location>
        <begin position="189"/>
        <end position="233"/>
    </location>
</feature>
<keyword evidence="3" id="KW-1185">Reference proteome</keyword>
<accession>A0AAV0YPQ3</accession>